<dbReference type="EMBL" id="JAODUO010002639">
    <property type="protein sequence ID" value="KAK2151257.1"/>
    <property type="molecule type" value="Genomic_DNA"/>
</dbReference>
<accession>A0AAD9JDP5</accession>
<dbReference type="Proteomes" id="UP001209878">
    <property type="component" value="Unassembled WGS sequence"/>
</dbReference>
<sequence length="130" mass="14925">MVLHLVNTNSRTEPWKLLVILNVNLTHVIVRALGWSGFNERSYEILRDLTLLVHDLFHVLFAHFELSIMAQNKDAAARSWQLFVVMEKTIFKISVDQTDQQEADLEQFITDGDAAARSWQLFVVTNGILS</sequence>
<organism evidence="1 2">
    <name type="scientific">Ridgeia piscesae</name>
    <name type="common">Tubeworm</name>
    <dbReference type="NCBI Taxonomy" id="27915"/>
    <lineage>
        <taxon>Eukaryota</taxon>
        <taxon>Metazoa</taxon>
        <taxon>Spiralia</taxon>
        <taxon>Lophotrochozoa</taxon>
        <taxon>Annelida</taxon>
        <taxon>Polychaeta</taxon>
        <taxon>Sedentaria</taxon>
        <taxon>Canalipalpata</taxon>
        <taxon>Sabellida</taxon>
        <taxon>Siboglinidae</taxon>
        <taxon>Ridgeia</taxon>
    </lineage>
</organism>
<dbReference type="AlphaFoldDB" id="A0AAD9JDP5"/>
<protein>
    <submittedName>
        <fullName evidence="1">Uncharacterized protein</fullName>
    </submittedName>
</protein>
<keyword evidence="2" id="KW-1185">Reference proteome</keyword>
<reference evidence="1" key="1">
    <citation type="journal article" date="2023" name="Mol. Biol. Evol.">
        <title>Third-Generation Sequencing Reveals the Adaptive Role of the Epigenome in Three Deep-Sea Polychaetes.</title>
        <authorList>
            <person name="Perez M."/>
            <person name="Aroh O."/>
            <person name="Sun Y."/>
            <person name="Lan Y."/>
            <person name="Juniper S.K."/>
            <person name="Young C.R."/>
            <person name="Angers B."/>
            <person name="Qian P.Y."/>
        </authorList>
    </citation>
    <scope>NUCLEOTIDE SEQUENCE</scope>
    <source>
        <strain evidence="1">R07B-5</strain>
    </source>
</reference>
<evidence type="ECO:0000313" key="1">
    <source>
        <dbReference type="EMBL" id="KAK2151257.1"/>
    </source>
</evidence>
<gene>
    <name evidence="1" type="ORF">NP493_2433g00001</name>
</gene>
<evidence type="ECO:0000313" key="2">
    <source>
        <dbReference type="Proteomes" id="UP001209878"/>
    </source>
</evidence>
<proteinExistence type="predicted"/>
<name>A0AAD9JDP5_RIDPI</name>
<comment type="caution">
    <text evidence="1">The sequence shown here is derived from an EMBL/GenBank/DDBJ whole genome shotgun (WGS) entry which is preliminary data.</text>
</comment>